<sequence>MQPHHCDIDGRFSESIFKTAAKLNHLAVLLNDSLNLRISHRIRVKQANQISFMQNTPSVEQMFLAIAERRVHND</sequence>
<accession>A0A645D034</accession>
<proteinExistence type="predicted"/>
<organism evidence="1">
    <name type="scientific">bioreactor metagenome</name>
    <dbReference type="NCBI Taxonomy" id="1076179"/>
    <lineage>
        <taxon>unclassified sequences</taxon>
        <taxon>metagenomes</taxon>
        <taxon>ecological metagenomes</taxon>
    </lineage>
</organism>
<evidence type="ECO:0000313" key="1">
    <source>
        <dbReference type="EMBL" id="MPM82481.1"/>
    </source>
</evidence>
<reference evidence="1" key="1">
    <citation type="submission" date="2019-08" db="EMBL/GenBank/DDBJ databases">
        <authorList>
            <person name="Kucharzyk K."/>
            <person name="Murdoch R.W."/>
            <person name="Higgins S."/>
            <person name="Loffler F."/>
        </authorList>
    </citation>
    <scope>NUCLEOTIDE SEQUENCE</scope>
</reference>
<gene>
    <name evidence="1" type="ORF">SDC9_129542</name>
</gene>
<dbReference type="EMBL" id="VSSQ01031556">
    <property type="protein sequence ID" value="MPM82481.1"/>
    <property type="molecule type" value="Genomic_DNA"/>
</dbReference>
<comment type="caution">
    <text evidence="1">The sequence shown here is derived from an EMBL/GenBank/DDBJ whole genome shotgun (WGS) entry which is preliminary data.</text>
</comment>
<dbReference type="AlphaFoldDB" id="A0A645D034"/>
<protein>
    <submittedName>
        <fullName evidence="1">Uncharacterized protein</fullName>
    </submittedName>
</protein>
<name>A0A645D034_9ZZZZ</name>